<comment type="caution">
    <text evidence="1">The sequence shown here is derived from an EMBL/GenBank/DDBJ whole genome shotgun (WGS) entry which is preliminary data.</text>
</comment>
<keyword evidence="2" id="KW-1185">Reference proteome</keyword>
<dbReference type="AlphaFoldDB" id="S7VR85"/>
<evidence type="ECO:0000313" key="2">
    <source>
        <dbReference type="Proteomes" id="UP000014962"/>
    </source>
</evidence>
<reference evidence="1 2" key="1">
    <citation type="journal article" date="2013" name="Genome Announc.">
        <title>Draft Genome Sequence of Winogradskyella psychrotolerans RS-3T, Isolated from the Marine Transect of Kongsfjorden, Ny-Alesund, Svalbard, Arctic Ocean.</title>
        <authorList>
            <person name="Kumar Pinnaka A."/>
            <person name="Ara S."/>
            <person name="Singh A."/>
            <person name="Shivaji S."/>
        </authorList>
    </citation>
    <scope>NUCLEOTIDE SEQUENCE [LARGE SCALE GENOMIC DNA]</scope>
    <source>
        <strain evidence="1 2">RS-3</strain>
    </source>
</reference>
<dbReference type="EMBL" id="ATMR01000139">
    <property type="protein sequence ID" value="EPR71912.1"/>
    <property type="molecule type" value="Genomic_DNA"/>
</dbReference>
<evidence type="ECO:0000313" key="1">
    <source>
        <dbReference type="EMBL" id="EPR71912.1"/>
    </source>
</evidence>
<name>S7VR85_9FLAO</name>
<dbReference type="RefSeq" id="WP_020896201.1">
    <property type="nucleotide sequence ID" value="NZ_ATMR01000139.1"/>
</dbReference>
<accession>S7VR85</accession>
<organism evidence="1 2">
    <name type="scientific">Winogradskyella psychrotolerans RS-3</name>
    <dbReference type="NCBI Taxonomy" id="641526"/>
    <lineage>
        <taxon>Bacteria</taxon>
        <taxon>Pseudomonadati</taxon>
        <taxon>Bacteroidota</taxon>
        <taxon>Flavobacteriia</taxon>
        <taxon>Flavobacteriales</taxon>
        <taxon>Flavobacteriaceae</taxon>
        <taxon>Winogradskyella</taxon>
    </lineage>
</organism>
<proteinExistence type="predicted"/>
<dbReference type="Proteomes" id="UP000014962">
    <property type="component" value="Unassembled WGS sequence"/>
</dbReference>
<sequence>MKGFTQIIHHQIFSKSVGFFNRNFNWVTHRQDENGNILLKDESWNKIIKSLNYFWLERFDEKDKYSVKSDYLLICLKEEEFQYFNSITVFSAIVLDSSGLNTFKTYWDENSRFIEAGDFYYQSWIELDKIELGEACHEPYLRFYLVDSMLYNDVPLKLFNVKSIEGINFLIKFYTGNARFVQSINQL</sequence>
<protein>
    <submittedName>
        <fullName evidence="1">Uncharacterized protein</fullName>
    </submittedName>
</protein>
<gene>
    <name evidence="1" type="ORF">ADIWIN_3110</name>
</gene>
<dbReference type="STRING" id="641526.ADIWIN_3110"/>